<feature type="compositionally biased region" description="Low complexity" evidence="3">
    <location>
        <begin position="824"/>
        <end position="833"/>
    </location>
</feature>
<dbReference type="PANTHER" id="PTHR46910">
    <property type="entry name" value="TRANSCRIPTION FACTOR PDR1"/>
    <property type="match status" value="1"/>
</dbReference>
<feature type="region of interest" description="Disordered" evidence="3">
    <location>
        <begin position="1"/>
        <end position="25"/>
    </location>
</feature>
<dbReference type="CDD" id="cd12148">
    <property type="entry name" value="fungal_TF_MHR"/>
    <property type="match status" value="1"/>
</dbReference>
<name>A0A1Y1URJ7_9TREE</name>
<evidence type="ECO:0000313" key="6">
    <source>
        <dbReference type="Proteomes" id="UP000193218"/>
    </source>
</evidence>
<feature type="compositionally biased region" description="Polar residues" evidence="3">
    <location>
        <begin position="901"/>
        <end position="922"/>
    </location>
</feature>
<dbReference type="GO" id="GO:0000981">
    <property type="term" value="F:DNA-binding transcription factor activity, RNA polymerase II-specific"/>
    <property type="evidence" value="ECO:0007669"/>
    <property type="project" value="InterPro"/>
</dbReference>
<dbReference type="InterPro" id="IPR001138">
    <property type="entry name" value="Zn2Cys6_DnaBD"/>
</dbReference>
<feature type="compositionally biased region" description="Polar residues" evidence="3">
    <location>
        <begin position="807"/>
        <end position="823"/>
    </location>
</feature>
<dbReference type="GeneID" id="33554904"/>
<dbReference type="InterPro" id="IPR007219">
    <property type="entry name" value="XnlR_reg_dom"/>
</dbReference>
<dbReference type="PROSITE" id="PS50048">
    <property type="entry name" value="ZN2_CY6_FUNGAL_2"/>
    <property type="match status" value="1"/>
</dbReference>
<dbReference type="Pfam" id="PF04082">
    <property type="entry name" value="Fungal_trans"/>
    <property type="match status" value="1"/>
</dbReference>
<dbReference type="STRING" id="4999.A0A1Y1URJ7"/>
<evidence type="ECO:0000259" key="4">
    <source>
        <dbReference type="PROSITE" id="PS50048"/>
    </source>
</evidence>
<feature type="compositionally biased region" description="Low complexity" evidence="3">
    <location>
        <begin position="879"/>
        <end position="900"/>
    </location>
</feature>
<dbReference type="GO" id="GO:0003677">
    <property type="term" value="F:DNA binding"/>
    <property type="evidence" value="ECO:0007669"/>
    <property type="project" value="InterPro"/>
</dbReference>
<proteinExistence type="predicted"/>
<dbReference type="AlphaFoldDB" id="A0A1Y1URJ7"/>
<dbReference type="OrthoDB" id="434771at2759"/>
<reference evidence="5 6" key="1">
    <citation type="submission" date="2017-03" db="EMBL/GenBank/DDBJ databases">
        <title>Widespread Adenine N6-methylation of Active Genes in Fungi.</title>
        <authorList>
            <consortium name="DOE Joint Genome Institute"/>
            <person name="Mondo S.J."/>
            <person name="Dannebaum R.O."/>
            <person name="Kuo R.C."/>
            <person name="Louie K.B."/>
            <person name="Bewick A.J."/>
            <person name="Labutti K."/>
            <person name="Haridas S."/>
            <person name="Kuo A."/>
            <person name="Salamov A."/>
            <person name="Ahrendt S.R."/>
            <person name="Lau R."/>
            <person name="Bowen B.P."/>
            <person name="Lipzen A."/>
            <person name="Sullivan W."/>
            <person name="Andreopoulos W.B."/>
            <person name="Clum A."/>
            <person name="Lindquist E."/>
            <person name="Daum C."/>
            <person name="Northen T.R."/>
            <person name="Ramamoorthy G."/>
            <person name="Schmitz R.J."/>
            <person name="Gryganskyi A."/>
            <person name="Culley D."/>
            <person name="Magnuson J."/>
            <person name="James T.Y."/>
            <person name="O'Malley M.A."/>
            <person name="Stajich J.E."/>
            <person name="Spatafora J.W."/>
            <person name="Visel A."/>
            <person name="Grigoriev I.V."/>
        </authorList>
    </citation>
    <scope>NUCLEOTIDE SEQUENCE [LARGE SCALE GENOMIC DNA]</scope>
    <source>
        <strain evidence="5 6">NRRL Y-17943</strain>
    </source>
</reference>
<dbReference type="SUPFAM" id="SSF57701">
    <property type="entry name" value="Zn2/Cys6 DNA-binding domain"/>
    <property type="match status" value="1"/>
</dbReference>
<evidence type="ECO:0000313" key="5">
    <source>
        <dbReference type="EMBL" id="ORX40691.1"/>
    </source>
</evidence>
<dbReference type="Gene3D" id="4.10.240.10">
    <property type="entry name" value="Zn(2)-C6 fungal-type DNA-binding domain"/>
    <property type="match status" value="1"/>
</dbReference>
<dbReference type="CDD" id="cd00067">
    <property type="entry name" value="GAL4"/>
    <property type="match status" value="1"/>
</dbReference>
<dbReference type="InterPro" id="IPR036864">
    <property type="entry name" value="Zn2-C6_fun-type_DNA-bd_sf"/>
</dbReference>
<dbReference type="SMART" id="SM00066">
    <property type="entry name" value="GAL4"/>
    <property type="match status" value="1"/>
</dbReference>
<accession>A0A1Y1URJ7</accession>
<dbReference type="GO" id="GO:0008270">
    <property type="term" value="F:zinc ion binding"/>
    <property type="evidence" value="ECO:0007669"/>
    <property type="project" value="InterPro"/>
</dbReference>
<evidence type="ECO:0000256" key="1">
    <source>
        <dbReference type="ARBA" id="ARBA00022723"/>
    </source>
</evidence>
<feature type="region of interest" description="Disordered" evidence="3">
    <location>
        <begin position="223"/>
        <end position="249"/>
    </location>
</feature>
<keyword evidence="6" id="KW-1185">Reference proteome</keyword>
<organism evidence="5 6">
    <name type="scientific">Kockovaella imperatae</name>
    <dbReference type="NCBI Taxonomy" id="4999"/>
    <lineage>
        <taxon>Eukaryota</taxon>
        <taxon>Fungi</taxon>
        <taxon>Dikarya</taxon>
        <taxon>Basidiomycota</taxon>
        <taxon>Agaricomycotina</taxon>
        <taxon>Tremellomycetes</taxon>
        <taxon>Tremellales</taxon>
        <taxon>Cuniculitremaceae</taxon>
        <taxon>Kockovaella</taxon>
    </lineage>
</organism>
<keyword evidence="2" id="KW-0539">Nucleus</keyword>
<dbReference type="InterPro" id="IPR050987">
    <property type="entry name" value="AtrR-like"/>
</dbReference>
<feature type="region of interest" description="Disordered" evidence="3">
    <location>
        <begin position="791"/>
        <end position="833"/>
    </location>
</feature>
<feature type="region of interest" description="Disordered" evidence="3">
    <location>
        <begin position="878"/>
        <end position="941"/>
    </location>
</feature>
<evidence type="ECO:0000256" key="2">
    <source>
        <dbReference type="ARBA" id="ARBA00023242"/>
    </source>
</evidence>
<feature type="domain" description="Zn(2)-C6 fungal-type" evidence="4">
    <location>
        <begin position="36"/>
        <end position="82"/>
    </location>
</feature>
<dbReference type="SMART" id="SM00906">
    <property type="entry name" value="Fungal_trans"/>
    <property type="match status" value="1"/>
</dbReference>
<dbReference type="Proteomes" id="UP000193218">
    <property type="component" value="Unassembled WGS sequence"/>
</dbReference>
<dbReference type="InParanoid" id="A0A1Y1URJ7"/>
<dbReference type="GO" id="GO:0006351">
    <property type="term" value="P:DNA-templated transcription"/>
    <property type="evidence" value="ECO:0007669"/>
    <property type="project" value="InterPro"/>
</dbReference>
<comment type="caution">
    <text evidence="5">The sequence shown here is derived from an EMBL/GenBank/DDBJ whole genome shotgun (WGS) entry which is preliminary data.</text>
</comment>
<dbReference type="EMBL" id="NBSH01000001">
    <property type="protein sequence ID" value="ORX40691.1"/>
    <property type="molecule type" value="Genomic_DNA"/>
</dbReference>
<sequence>MAPPPEHQQQQQSAKKSKASIPNDTVDLTKVRAYAACRSCRQKKVRCLPASTSGGGARGAAANSDQPGPCQQCISGGIECTYPPTRDRAAYSRQYVQNLEARVQALEMTQSRMLPMLDVFEKDHPGLRGGTPSMRAGSIPGPIPGTATGPHTTTLKLEPGIDLSRMSEDNGGDQDMDDDPDLHESSESLSPDGGQITQDDRGNYRWIGSSNTLSLLDSLAHRSSPQIQTPPLGGEKDGKGSGAASASSSNPYFGPVAGSGVVNALPGVNEVIFPEEKQGAAMIDAFFRDVYPILPVVVEEDFRKEHAAIMERRSRGEPEKPGGFISVVFAIYALGERVLVTSQAWQRERSKVDDNKIPLDDDTVLPGEAEAGVIWYERAQILHYTTLKDVNIHQVQCLTLMAAFQASVNAMPMSWLLAGQAIRVAQDLGLHRSTARMGISLAEKQIRARCWWSIYGLERLVSVSLGRPLGIEDLDIDVALPLPVDDTAMRRFSKDTDIPEEPEKSTISGFIALTKLCKIAGRVAQLLYRPSNGRSVSDPSWSASQQSTINKLDRLLKDWLENDVPSKYKDPSSTTSHSVQLVSATLSNAYFTVLLTLHRNFLPSNPDYPRPRPPSNSQSLSHLVEAARSVIHVASQQSVLLAPSHHLSAYCHNLWSSAVVLLLCEVQARDQIVIDAVGSSVESCRKILQALEPAWPGSRKLKELLNDAEARAKEVALGNASGVARPMMKKRKTSSNGSVSSSTAKRPSMGPPPDRHYPNASPVDPRRAYETSNTRTMVRDDDIFANFSNGAQQSQHHHHQQQQQPQRSPYTAPSNQLHFTPNQLSNANNNPFDSNPNLFDVGGVTFDGLEMLQGFTNTDAANFWNSFISPTGQANYVISGQNTPNSNGPSPGGNTTTNGSIWQQNAQIPGSTPQASTTQIPGQSAPGLSPTSPTNFMGGDFWSQLAPGGGFDWAADPSVPFNI</sequence>
<feature type="region of interest" description="Disordered" evidence="3">
    <location>
        <begin position="720"/>
        <end position="777"/>
    </location>
</feature>
<feature type="compositionally biased region" description="Low complexity" evidence="3">
    <location>
        <begin position="136"/>
        <end position="154"/>
    </location>
</feature>
<gene>
    <name evidence="5" type="ORF">BD324DRAFT_574985</name>
</gene>
<protein>
    <submittedName>
        <fullName evidence="5">Fungal-specific transcription factor domain-domain-containing protein</fullName>
    </submittedName>
</protein>
<feature type="region of interest" description="Disordered" evidence="3">
    <location>
        <begin position="122"/>
        <end position="204"/>
    </location>
</feature>
<dbReference type="PANTHER" id="PTHR46910:SF1">
    <property type="entry name" value="MISCELLANEOUS ZN(II)2CYS6 TRANSCRIPTION FACTOR (EUROFUNG)-RELATED"/>
    <property type="match status" value="1"/>
</dbReference>
<dbReference type="RefSeq" id="XP_021874370.1">
    <property type="nucleotide sequence ID" value="XM_022013096.1"/>
</dbReference>
<evidence type="ECO:0000256" key="3">
    <source>
        <dbReference type="SAM" id="MobiDB-lite"/>
    </source>
</evidence>
<keyword evidence="1" id="KW-0479">Metal-binding</keyword>
<feature type="compositionally biased region" description="Acidic residues" evidence="3">
    <location>
        <begin position="170"/>
        <end position="181"/>
    </location>
</feature>